<name>A0A0U9HPA7_9BACT</name>
<dbReference type="InterPro" id="IPR002912">
    <property type="entry name" value="ACT_dom"/>
</dbReference>
<comment type="subunit">
    <text evidence="4 8">Dimer of large and small chains.</text>
</comment>
<dbReference type="NCBIfam" id="NF008864">
    <property type="entry name" value="PRK11895.1"/>
    <property type="match status" value="1"/>
</dbReference>
<dbReference type="Proteomes" id="UP000054976">
    <property type="component" value="Unassembled WGS sequence"/>
</dbReference>
<dbReference type="STRING" id="86166.TAGGR_11121"/>
<dbReference type="SUPFAM" id="SSF55021">
    <property type="entry name" value="ACT-like"/>
    <property type="match status" value="2"/>
</dbReference>
<dbReference type="InterPro" id="IPR045865">
    <property type="entry name" value="ACT-like_dom_sf"/>
</dbReference>
<dbReference type="GO" id="GO:0005829">
    <property type="term" value="C:cytosol"/>
    <property type="evidence" value="ECO:0007669"/>
    <property type="project" value="TreeGrafter"/>
</dbReference>
<dbReference type="InterPro" id="IPR054480">
    <property type="entry name" value="AHAS_small-like_ACT"/>
</dbReference>
<dbReference type="PROSITE" id="PS51671">
    <property type="entry name" value="ACT"/>
    <property type="match status" value="1"/>
</dbReference>
<evidence type="ECO:0000256" key="3">
    <source>
        <dbReference type="ARBA" id="ARBA00006341"/>
    </source>
</evidence>
<dbReference type="Pfam" id="PF22629">
    <property type="entry name" value="ACT_AHAS_ss"/>
    <property type="match status" value="1"/>
</dbReference>
<dbReference type="GO" id="GO:1990610">
    <property type="term" value="F:acetolactate synthase regulator activity"/>
    <property type="evidence" value="ECO:0007669"/>
    <property type="project" value="UniProtKB-UniRule"/>
</dbReference>
<evidence type="ECO:0000256" key="2">
    <source>
        <dbReference type="ARBA" id="ARBA00005025"/>
    </source>
</evidence>
<dbReference type="OrthoDB" id="9787365at2"/>
<evidence type="ECO:0000256" key="4">
    <source>
        <dbReference type="ARBA" id="ARBA00011744"/>
    </source>
</evidence>
<accession>A0A0U9HPA7</accession>
<dbReference type="FunFam" id="3.30.70.1150:FF:000001">
    <property type="entry name" value="Acetolactate synthase small subunit"/>
    <property type="match status" value="1"/>
</dbReference>
<dbReference type="CDD" id="cd04878">
    <property type="entry name" value="ACT_AHAS"/>
    <property type="match status" value="1"/>
</dbReference>
<protein>
    <recommendedName>
        <fullName evidence="8">Acetolactate synthase small subunit</fullName>
        <shortName evidence="8">AHAS</shortName>
        <shortName evidence="8">ALS</shortName>
        <ecNumber evidence="8">2.2.1.6</ecNumber>
    </recommendedName>
    <alternativeName>
        <fullName evidence="8">Acetohydroxy-acid synthase small subunit</fullName>
    </alternativeName>
</protein>
<keyword evidence="6 8" id="KW-0100">Branched-chain amino acid biosynthesis</keyword>
<comment type="catalytic activity">
    <reaction evidence="7 8">
        <text>2 pyruvate + H(+) = (2S)-2-acetolactate + CO2</text>
        <dbReference type="Rhea" id="RHEA:25249"/>
        <dbReference type="ChEBI" id="CHEBI:15361"/>
        <dbReference type="ChEBI" id="CHEBI:15378"/>
        <dbReference type="ChEBI" id="CHEBI:16526"/>
        <dbReference type="ChEBI" id="CHEBI:58476"/>
        <dbReference type="EC" id="2.2.1.6"/>
    </reaction>
</comment>
<comment type="pathway">
    <text evidence="1 8">Amino-acid biosynthesis; L-isoleucine biosynthesis; L-isoleucine from 2-oxobutanoate: step 1/4.</text>
</comment>
<comment type="function">
    <text evidence="8">Catalyzes the conversion of 2 pyruvate molecules into acetolactate in the first common step of the biosynthetic pathway of the branched-amino acids such as leucine, isoleucine, and valine.</text>
</comment>
<comment type="pathway">
    <text evidence="2 8">Amino-acid biosynthesis; L-valine biosynthesis; L-valine from pyruvate: step 1/4.</text>
</comment>
<reference evidence="11" key="1">
    <citation type="submission" date="2016-01" db="EMBL/GenBank/DDBJ databases">
        <title>Draft genome sequence of Thermodesulfovibrio aggregans strain TGE-P1.</title>
        <authorList>
            <person name="Sekiguchi Y."/>
            <person name="Ohashi A."/>
            <person name="Matsuura N."/>
            <person name="Tourlousse M.D."/>
        </authorList>
    </citation>
    <scope>NUCLEOTIDE SEQUENCE [LARGE SCALE GENOMIC DNA]</scope>
    <source>
        <strain evidence="11">TGE-P1</strain>
    </source>
</reference>
<evidence type="ECO:0000256" key="5">
    <source>
        <dbReference type="ARBA" id="ARBA00022605"/>
    </source>
</evidence>
<proteinExistence type="inferred from homology"/>
<feature type="domain" description="ACT" evidence="9">
    <location>
        <begin position="4"/>
        <end position="78"/>
    </location>
</feature>
<dbReference type="InterPro" id="IPR004789">
    <property type="entry name" value="Acetalactate_synth_ssu"/>
</dbReference>
<dbReference type="InterPro" id="IPR027271">
    <property type="entry name" value="Acetolactate_synth/TF_NikR_C"/>
</dbReference>
<comment type="caution">
    <text evidence="10">The sequence shown here is derived from an EMBL/GenBank/DDBJ whole genome shotgun (WGS) entry which is preliminary data.</text>
</comment>
<dbReference type="Gene3D" id="3.30.70.1150">
    <property type="entry name" value="ACT-like. Chain A, domain 2"/>
    <property type="match status" value="1"/>
</dbReference>
<dbReference type="AlphaFoldDB" id="A0A0U9HPA7"/>
<sequence length="162" mass="18289">MRHTISVLVENKFGVLARIAGLFSGRGYNIESLSVGETIDPNISIMTIVTTGDDRVIEQITKQLNRLVDVIKVVDLTEIDHVEREMVLIKVAPRKENRLEVLKTVEIFRGRVVDSGPTTYTIEVTGDEKKIQAFIELMKPMGIKEFVRTGKVAIPREISQRK</sequence>
<dbReference type="PANTHER" id="PTHR30239:SF0">
    <property type="entry name" value="ACETOLACTATE SYNTHASE SMALL SUBUNIT 1, CHLOROPLASTIC"/>
    <property type="match status" value="1"/>
</dbReference>
<evidence type="ECO:0000256" key="1">
    <source>
        <dbReference type="ARBA" id="ARBA00004974"/>
    </source>
</evidence>
<dbReference type="RefSeq" id="WP_059176332.1">
    <property type="nucleotide sequence ID" value="NZ_BCNO01000001.1"/>
</dbReference>
<evidence type="ECO:0000313" key="11">
    <source>
        <dbReference type="Proteomes" id="UP000054976"/>
    </source>
</evidence>
<dbReference type="UniPathway" id="UPA00049">
    <property type="reaction ID" value="UER00059"/>
</dbReference>
<evidence type="ECO:0000256" key="6">
    <source>
        <dbReference type="ARBA" id="ARBA00023304"/>
    </source>
</evidence>
<evidence type="ECO:0000313" key="10">
    <source>
        <dbReference type="EMBL" id="GAQ94926.1"/>
    </source>
</evidence>
<keyword evidence="8" id="KW-0808">Transferase</keyword>
<comment type="similarity">
    <text evidence="3 8">Belongs to the acetolactate synthase small subunit family.</text>
</comment>
<evidence type="ECO:0000259" key="9">
    <source>
        <dbReference type="PROSITE" id="PS51671"/>
    </source>
</evidence>
<dbReference type="FunFam" id="3.30.70.260:FF:000001">
    <property type="entry name" value="Acetolactate synthase, small subunit"/>
    <property type="match status" value="1"/>
</dbReference>
<dbReference type="InterPro" id="IPR019455">
    <property type="entry name" value="Acetolactate_synth_ssu_C"/>
</dbReference>
<dbReference type="GO" id="GO:0009097">
    <property type="term" value="P:isoleucine biosynthetic process"/>
    <property type="evidence" value="ECO:0007669"/>
    <property type="project" value="UniProtKB-UniRule"/>
</dbReference>
<evidence type="ECO:0000256" key="7">
    <source>
        <dbReference type="ARBA" id="ARBA00048670"/>
    </source>
</evidence>
<evidence type="ECO:0000256" key="8">
    <source>
        <dbReference type="RuleBase" id="RU368092"/>
    </source>
</evidence>
<dbReference type="PANTHER" id="PTHR30239">
    <property type="entry name" value="ACETOLACTATE SYNTHASE SMALL SUBUNIT"/>
    <property type="match status" value="1"/>
</dbReference>
<dbReference type="GO" id="GO:0009099">
    <property type="term" value="P:L-valine biosynthetic process"/>
    <property type="evidence" value="ECO:0007669"/>
    <property type="project" value="UniProtKB-UniRule"/>
</dbReference>
<dbReference type="GO" id="GO:0003984">
    <property type="term" value="F:acetolactate synthase activity"/>
    <property type="evidence" value="ECO:0007669"/>
    <property type="project" value="UniProtKB-UniRule"/>
</dbReference>
<keyword evidence="11" id="KW-1185">Reference proteome</keyword>
<dbReference type="EC" id="2.2.1.6" evidence="8"/>
<dbReference type="UniPathway" id="UPA00047">
    <property type="reaction ID" value="UER00055"/>
</dbReference>
<dbReference type="EMBL" id="BCNO01000001">
    <property type="protein sequence ID" value="GAQ94926.1"/>
    <property type="molecule type" value="Genomic_DNA"/>
</dbReference>
<gene>
    <name evidence="10" type="ORF">TAGGR_11121</name>
</gene>
<dbReference type="Pfam" id="PF10369">
    <property type="entry name" value="ALS_ss_C"/>
    <property type="match status" value="1"/>
</dbReference>
<keyword evidence="5 8" id="KW-0028">Amino-acid biosynthesis</keyword>
<organism evidence="10 11">
    <name type="scientific">Thermodesulfovibrio aggregans</name>
    <dbReference type="NCBI Taxonomy" id="86166"/>
    <lineage>
        <taxon>Bacteria</taxon>
        <taxon>Pseudomonadati</taxon>
        <taxon>Nitrospirota</taxon>
        <taxon>Thermodesulfovibrionia</taxon>
        <taxon>Thermodesulfovibrionales</taxon>
        <taxon>Thermodesulfovibrionaceae</taxon>
        <taxon>Thermodesulfovibrio</taxon>
    </lineage>
</organism>
<dbReference type="InterPro" id="IPR039557">
    <property type="entry name" value="AHAS_ACT"/>
</dbReference>
<dbReference type="NCBIfam" id="TIGR00119">
    <property type="entry name" value="acolac_sm"/>
    <property type="match status" value="1"/>
</dbReference>
<dbReference type="Gene3D" id="3.30.70.260">
    <property type="match status" value="1"/>
</dbReference>